<reference evidence="2" key="1">
    <citation type="journal article" date="2020" name="Phytopathology">
        <title>Genome Sequence Resources of Colletotrichum truncatum, C. plurivorum, C. musicola, and C. sojae: Four Species Pathogenic to Soybean (Glycine max).</title>
        <authorList>
            <person name="Rogerio F."/>
            <person name="Boufleur T.R."/>
            <person name="Ciampi-Guillardi M."/>
            <person name="Sukno S.A."/>
            <person name="Thon M.R."/>
            <person name="Massola Junior N.S."/>
            <person name="Baroncelli R."/>
        </authorList>
    </citation>
    <scope>NUCLEOTIDE SEQUENCE</scope>
    <source>
        <strain evidence="2">LFN0074</strain>
    </source>
</reference>
<proteinExistence type="predicted"/>
<evidence type="ECO:0000256" key="1">
    <source>
        <dbReference type="SAM" id="MobiDB-lite"/>
    </source>
</evidence>
<organism evidence="2 3">
    <name type="scientific">Colletotrichum musicola</name>
    <dbReference type="NCBI Taxonomy" id="2175873"/>
    <lineage>
        <taxon>Eukaryota</taxon>
        <taxon>Fungi</taxon>
        <taxon>Dikarya</taxon>
        <taxon>Ascomycota</taxon>
        <taxon>Pezizomycotina</taxon>
        <taxon>Sordariomycetes</taxon>
        <taxon>Hypocreomycetidae</taxon>
        <taxon>Glomerellales</taxon>
        <taxon>Glomerellaceae</taxon>
        <taxon>Colletotrichum</taxon>
        <taxon>Colletotrichum orchidearum species complex</taxon>
    </lineage>
</organism>
<evidence type="ECO:0000313" key="3">
    <source>
        <dbReference type="Proteomes" id="UP000639643"/>
    </source>
</evidence>
<dbReference type="AlphaFoldDB" id="A0A8H6U6X4"/>
<name>A0A8H6U6X4_9PEZI</name>
<comment type="caution">
    <text evidence="2">The sequence shown here is derived from an EMBL/GenBank/DDBJ whole genome shotgun (WGS) entry which is preliminary data.</text>
</comment>
<dbReference type="Proteomes" id="UP000639643">
    <property type="component" value="Unassembled WGS sequence"/>
</dbReference>
<accession>A0A8H6U6X4</accession>
<dbReference type="EMBL" id="WIGM01000073">
    <property type="protein sequence ID" value="KAF6842361.1"/>
    <property type="molecule type" value="Genomic_DNA"/>
</dbReference>
<feature type="compositionally biased region" description="Polar residues" evidence="1">
    <location>
        <begin position="50"/>
        <end position="59"/>
    </location>
</feature>
<sequence length="79" mass="9018">MNGVLAPTSFYKPPVLWWETRSWTTNGSDRMKEVRPSSEETGCSIADKNGAQSRQTTTPMKRRSRMLPQLTLSSPFERL</sequence>
<feature type="region of interest" description="Disordered" evidence="1">
    <location>
        <begin position="27"/>
        <end position="79"/>
    </location>
</feature>
<evidence type="ECO:0000313" key="2">
    <source>
        <dbReference type="EMBL" id="KAF6842361.1"/>
    </source>
</evidence>
<keyword evidence="3" id="KW-1185">Reference proteome</keyword>
<feature type="compositionally biased region" description="Polar residues" evidence="1">
    <location>
        <begin position="70"/>
        <end position="79"/>
    </location>
</feature>
<feature type="compositionally biased region" description="Basic and acidic residues" evidence="1">
    <location>
        <begin position="29"/>
        <end position="38"/>
    </location>
</feature>
<gene>
    <name evidence="2" type="ORF">CMUS01_03140</name>
</gene>
<protein>
    <submittedName>
        <fullName evidence="2">Uncharacterized protein</fullName>
    </submittedName>
</protein>